<dbReference type="OrthoDB" id="6401449at2"/>
<feature type="transmembrane region" description="Helical" evidence="1">
    <location>
        <begin position="84"/>
        <end position="110"/>
    </location>
</feature>
<evidence type="ECO:0000256" key="1">
    <source>
        <dbReference type="SAM" id="Phobius"/>
    </source>
</evidence>
<keyword evidence="1" id="KW-0472">Membrane</keyword>
<protein>
    <submittedName>
        <fullName evidence="2">Uncharacterized protein</fullName>
    </submittedName>
</protein>
<dbReference type="EMBL" id="SWCO01000024">
    <property type="protein sequence ID" value="TKB00318.1"/>
    <property type="molecule type" value="Genomic_DNA"/>
</dbReference>
<keyword evidence="1" id="KW-0812">Transmembrane</keyword>
<dbReference type="RefSeq" id="WP_136783872.1">
    <property type="nucleotide sequence ID" value="NZ_SWCO01000024.1"/>
</dbReference>
<feature type="transmembrane region" description="Helical" evidence="1">
    <location>
        <begin position="12"/>
        <end position="34"/>
    </location>
</feature>
<accession>A0A4U0Z8Y0</accession>
<comment type="caution">
    <text evidence="2">The sequence shown here is derived from an EMBL/GenBank/DDBJ whole genome shotgun (WGS) entry which is preliminary data.</text>
</comment>
<reference evidence="2 3" key="1">
    <citation type="submission" date="2019-04" db="EMBL/GenBank/DDBJ databases">
        <title>Alteromonas portus sp. nov., an alginate lyase-excreting marine bacterium.</title>
        <authorList>
            <person name="Huang H."/>
            <person name="Mo K."/>
            <person name="Bao S."/>
        </authorList>
    </citation>
    <scope>NUCLEOTIDE SEQUENCE [LARGE SCALE GENOMIC DNA]</scope>
    <source>
        <strain evidence="2 3">HB161718</strain>
    </source>
</reference>
<evidence type="ECO:0000313" key="3">
    <source>
        <dbReference type="Proteomes" id="UP000305471"/>
    </source>
</evidence>
<keyword evidence="3" id="KW-1185">Reference proteome</keyword>
<sequence length="120" mass="12975">MKSWNELTNLQRAVIGITMVVAAAVLPEIAFLVQLGGVEIAFALVFASLAPIISWFSTKYQAIKECLQTAVVAFRHSASAKPSVFFVQASFCAVALLFTSSGFLAFYFFMPSMLLNGVLA</sequence>
<proteinExistence type="predicted"/>
<name>A0A4U0Z8Y0_9ALTE</name>
<feature type="transmembrane region" description="Helical" evidence="1">
    <location>
        <begin position="40"/>
        <end position="58"/>
    </location>
</feature>
<dbReference type="Proteomes" id="UP000305471">
    <property type="component" value="Unassembled WGS sequence"/>
</dbReference>
<dbReference type="AlphaFoldDB" id="A0A4U0Z8Y0"/>
<keyword evidence="1" id="KW-1133">Transmembrane helix</keyword>
<organism evidence="2 3">
    <name type="scientific">Alteromonas portus</name>
    <dbReference type="NCBI Taxonomy" id="2565549"/>
    <lineage>
        <taxon>Bacteria</taxon>
        <taxon>Pseudomonadati</taxon>
        <taxon>Pseudomonadota</taxon>
        <taxon>Gammaproteobacteria</taxon>
        <taxon>Alteromonadales</taxon>
        <taxon>Alteromonadaceae</taxon>
        <taxon>Alteromonas/Salinimonas group</taxon>
        <taxon>Alteromonas</taxon>
    </lineage>
</organism>
<evidence type="ECO:0000313" key="2">
    <source>
        <dbReference type="EMBL" id="TKB00318.1"/>
    </source>
</evidence>
<gene>
    <name evidence="2" type="ORF">E5672_19715</name>
</gene>